<gene>
    <name evidence="3" type="ORF">BUE93_00245</name>
    <name evidence="2" type="ORF">QCL97_018005</name>
</gene>
<proteinExistence type="predicted"/>
<dbReference type="Proteomes" id="UP001224516">
    <property type="component" value="Unassembled WGS sequence"/>
</dbReference>
<dbReference type="Proteomes" id="UP000239469">
    <property type="component" value="Unassembled WGS sequence"/>
</dbReference>
<evidence type="ECO:0000313" key="2">
    <source>
        <dbReference type="EMBL" id="MEJ8676629.1"/>
    </source>
</evidence>
<evidence type="ECO:0000256" key="1">
    <source>
        <dbReference type="SAM" id="SignalP"/>
    </source>
</evidence>
<dbReference type="EMBL" id="MTBD01000001">
    <property type="protein sequence ID" value="PRP72500.1"/>
    <property type="molecule type" value="Genomic_DNA"/>
</dbReference>
<protein>
    <recommendedName>
        <fullName evidence="6">DUF5666 domain-containing protein</fullName>
    </recommendedName>
</protein>
<comment type="caution">
    <text evidence="3">The sequence shown here is derived from an EMBL/GenBank/DDBJ whole genome shotgun (WGS) entry which is preliminary data.</text>
</comment>
<evidence type="ECO:0000313" key="4">
    <source>
        <dbReference type="Proteomes" id="UP000239469"/>
    </source>
</evidence>
<evidence type="ECO:0008006" key="6">
    <source>
        <dbReference type="Google" id="ProtNLM"/>
    </source>
</evidence>
<reference evidence="2 5" key="2">
    <citation type="submission" date="2023-12" db="EMBL/GenBank/DDBJ databases">
        <title>Evaluation and characterization of a potential secondary metabolite violacein from indigenous Chromobacterium amazonense SAM215.</title>
        <authorList>
            <person name="Tarafdar M.R."/>
            <person name="Abedin S.M."/>
            <person name="Atiqua A."/>
            <person name="Saha A."/>
            <person name="Khan S.N."/>
        </authorList>
    </citation>
    <scope>NUCLEOTIDE SEQUENCE [LARGE SCALE GENOMIC DNA]</scope>
    <source>
        <strain evidence="2 5">SAM215</strain>
    </source>
</reference>
<evidence type="ECO:0000313" key="3">
    <source>
        <dbReference type="EMBL" id="PRP72500.1"/>
    </source>
</evidence>
<evidence type="ECO:0000313" key="5">
    <source>
        <dbReference type="Proteomes" id="UP001224516"/>
    </source>
</evidence>
<keyword evidence="1" id="KW-0732">Signal</keyword>
<feature type="signal peptide" evidence="1">
    <location>
        <begin position="1"/>
        <end position="24"/>
    </location>
</feature>
<dbReference type="RefSeq" id="WP_071109528.1">
    <property type="nucleotide sequence ID" value="NZ_CAWMOE010000019.1"/>
</dbReference>
<keyword evidence="5" id="KW-1185">Reference proteome</keyword>
<name>A0A1S1X9L0_9NEIS</name>
<organism evidence="3 4">
    <name type="scientific">Chromobacterium amazonense</name>
    <dbReference type="NCBI Taxonomy" id="1382803"/>
    <lineage>
        <taxon>Bacteria</taxon>
        <taxon>Pseudomonadati</taxon>
        <taxon>Pseudomonadota</taxon>
        <taxon>Betaproteobacteria</taxon>
        <taxon>Neisseriales</taxon>
        <taxon>Chromobacteriaceae</taxon>
        <taxon>Chromobacterium</taxon>
    </lineage>
</organism>
<dbReference type="OrthoDB" id="8592584at2"/>
<feature type="chain" id="PRO_5030033457" description="DUF5666 domain-containing protein" evidence="1">
    <location>
        <begin position="25"/>
        <end position="126"/>
    </location>
</feature>
<sequence>MMKTHFPRGLAAWSLLAVATVCLARPIPVRDDGETPITLQGTVIGPLTSGDKAEGTLFKAYHLKLAKPMRFDDGADCGPQDKTSLALSQEDMGRYKGKTVTVQAKVFCQINRTGTYHLGDIAVVAR</sequence>
<accession>A0A1S1X9L0</accession>
<dbReference type="AlphaFoldDB" id="A0A1S1X9L0"/>
<reference evidence="3 4" key="1">
    <citation type="submission" date="2017-01" db="EMBL/GenBank/DDBJ databases">
        <title>New insights into the genetic diversity of Chromobacterium isolated from tropical freshwater lake.</title>
        <authorList>
            <person name="Santos A.B."/>
            <person name="Nascimento A.M."/>
            <person name="Da Silva P.C."/>
        </authorList>
    </citation>
    <scope>NUCLEOTIDE SEQUENCE [LARGE SCALE GENOMIC DNA]</scope>
    <source>
        <strain evidence="3 4">56AF</strain>
    </source>
</reference>
<dbReference type="EMBL" id="JAVFJF020000054">
    <property type="protein sequence ID" value="MEJ8676629.1"/>
    <property type="molecule type" value="Genomic_DNA"/>
</dbReference>